<comment type="caution">
    <text evidence="2">The sequence shown here is derived from an EMBL/GenBank/DDBJ whole genome shotgun (WGS) entry which is preliminary data.</text>
</comment>
<evidence type="ECO:0000256" key="1">
    <source>
        <dbReference type="SAM" id="MobiDB-lite"/>
    </source>
</evidence>
<keyword evidence="3" id="KW-1185">Reference proteome</keyword>
<evidence type="ECO:0000313" key="3">
    <source>
        <dbReference type="Proteomes" id="UP000324222"/>
    </source>
</evidence>
<protein>
    <recommendedName>
        <fullName evidence="4">PiggyBac transposable element-derived protein domain-containing protein</fullName>
    </recommendedName>
</protein>
<dbReference type="AlphaFoldDB" id="A0A5B7FHZ1"/>
<feature type="region of interest" description="Disordered" evidence="1">
    <location>
        <begin position="32"/>
        <end position="60"/>
    </location>
</feature>
<accession>A0A5B7FHZ1</accession>
<gene>
    <name evidence="2" type="ORF">E2C01_038751</name>
</gene>
<evidence type="ECO:0008006" key="4">
    <source>
        <dbReference type="Google" id="ProtNLM"/>
    </source>
</evidence>
<dbReference type="EMBL" id="VSRR010006558">
    <property type="protein sequence ID" value="MPC45066.1"/>
    <property type="molecule type" value="Genomic_DNA"/>
</dbReference>
<reference evidence="2 3" key="1">
    <citation type="submission" date="2019-05" db="EMBL/GenBank/DDBJ databases">
        <title>Another draft genome of Portunus trituberculatus and its Hox gene families provides insights of decapod evolution.</title>
        <authorList>
            <person name="Jeong J.-H."/>
            <person name="Song I."/>
            <person name="Kim S."/>
            <person name="Choi T."/>
            <person name="Kim D."/>
            <person name="Ryu S."/>
            <person name="Kim W."/>
        </authorList>
    </citation>
    <scope>NUCLEOTIDE SEQUENCE [LARGE SCALE GENOMIC DNA]</scope>
    <source>
        <tissue evidence="2">Muscle</tissue>
    </source>
</reference>
<proteinExistence type="predicted"/>
<sequence length="136" mass="15512">MERENILDFDHILAGYLTDELSDLESDGAWLSIDEEDESREDSKSSGDYEPIVDPPAQQQRKWTHAGEVAGVRRNCCTSPFILEQFVFHSTLSGITDACTVTNHSNELDFLLQFFDNDLVDVIVVETNRYGHCLRR</sequence>
<dbReference type="Proteomes" id="UP000324222">
    <property type="component" value="Unassembled WGS sequence"/>
</dbReference>
<name>A0A5B7FHZ1_PORTR</name>
<organism evidence="2 3">
    <name type="scientific">Portunus trituberculatus</name>
    <name type="common">Swimming crab</name>
    <name type="synonym">Neptunus trituberculatus</name>
    <dbReference type="NCBI Taxonomy" id="210409"/>
    <lineage>
        <taxon>Eukaryota</taxon>
        <taxon>Metazoa</taxon>
        <taxon>Ecdysozoa</taxon>
        <taxon>Arthropoda</taxon>
        <taxon>Crustacea</taxon>
        <taxon>Multicrustacea</taxon>
        <taxon>Malacostraca</taxon>
        <taxon>Eumalacostraca</taxon>
        <taxon>Eucarida</taxon>
        <taxon>Decapoda</taxon>
        <taxon>Pleocyemata</taxon>
        <taxon>Brachyura</taxon>
        <taxon>Eubrachyura</taxon>
        <taxon>Portunoidea</taxon>
        <taxon>Portunidae</taxon>
        <taxon>Portuninae</taxon>
        <taxon>Portunus</taxon>
    </lineage>
</organism>
<evidence type="ECO:0000313" key="2">
    <source>
        <dbReference type="EMBL" id="MPC45066.1"/>
    </source>
</evidence>